<keyword evidence="5" id="KW-0680">Restriction system</keyword>
<dbReference type="PROSITE" id="PS00092">
    <property type="entry name" value="N6_MTASE"/>
    <property type="match status" value="1"/>
</dbReference>
<feature type="domain" description="DNA methylase N-4/N-6" evidence="6">
    <location>
        <begin position="127"/>
        <end position="453"/>
    </location>
</feature>
<dbReference type="InterPro" id="IPR041405">
    <property type="entry name" value="T3RM_EcoP15I_C"/>
</dbReference>
<protein>
    <submittedName>
        <fullName evidence="8">DNA methyltransferase</fullName>
    </submittedName>
</protein>
<dbReference type="GO" id="GO:0032259">
    <property type="term" value="P:methylation"/>
    <property type="evidence" value="ECO:0007669"/>
    <property type="project" value="UniProtKB-KW"/>
</dbReference>
<name>A0ABU3II45_STAHA</name>
<reference evidence="8 9" key="1">
    <citation type="submission" date="2023-08" db="EMBL/GenBank/DDBJ databases">
        <title>Genomic surveillance of Staphylococcus haemolyticus neonatal outbreak in southern France.</title>
        <authorList>
            <person name="Magnan C."/>
            <person name="Morsli M."/>
            <person name="Thiery B."/>
            <person name="Salipante F."/>
            <person name="Attar J."/>
            <person name="Massimo D.M."/>
            <person name="Ory J."/>
            <person name="Pantel A."/>
            <person name="Lavigne J.-P."/>
        </authorList>
    </citation>
    <scope>NUCLEOTIDE SEQUENCE [LARGE SCALE GENOMIC DNA]</scope>
    <source>
        <strain evidence="8 9">NSH026</strain>
    </source>
</reference>
<sequence>MIKDNESFNNTVSENSVFLEELREKIPNYFRSNVYDEEGNLIELGGFDFEKFNNNIKNSQQSLFSSSYSLNFVGKNYAKKQAGEKPTSIIVPNKKINFENKNENLIFSGDNLEVLRHLQNNYQSRIEYIYIDPPYNTGSDGFTYPDKFEYSDEKLMEIFNLSNEELIRFKSIQGKSNHSAWLAFMYPRLLLARKLLTETGKISVSIDENEFATLKVLLDEIFGESSFVGDIIRKTKSTTNDSLTGFNQQHEHTLLYAKNINQVKIKGDAKEFGIYKNIDNDPNGPWAPDNPSARSGSKNTLFEIKNPYTGTIDLPPKGRYWAFSKTTFENWVESGKVKFKKEVKGSERGFIVKKYLKDVKSKYNPVNSLFGADNKFMNQVATKYLVNLFDGESLFTSPKPVEFVEKLVRYFSDENSIILDFFGGSGTTAEAVIEANIKEKTNRKYIIVQIPEKTYSVTENNVKVPVASNERLFELGYKSIDELTLSRINKIYEKNSEKNLELYRHYFVVTPPISVLEKIDNFENIGLDLFDNMIDIFSSENLGLEGGATGEEVIMENWLVQDSYDFNTKVSKLTIFDYEANYIENSRLYLIKEGWRSKNTKELVNLIGNNKLLLQNIILYGYSFGLEETRELEIALDQLDNKVNLIKRF</sequence>
<evidence type="ECO:0000256" key="4">
    <source>
        <dbReference type="ARBA" id="ARBA00022691"/>
    </source>
</evidence>
<organism evidence="8 9">
    <name type="scientific">Staphylococcus haemolyticus</name>
    <dbReference type="NCBI Taxonomy" id="1283"/>
    <lineage>
        <taxon>Bacteria</taxon>
        <taxon>Bacillati</taxon>
        <taxon>Bacillota</taxon>
        <taxon>Bacilli</taxon>
        <taxon>Bacillales</taxon>
        <taxon>Staphylococcaceae</taxon>
        <taxon>Staphylococcus</taxon>
    </lineage>
</organism>
<dbReference type="InterPro" id="IPR002941">
    <property type="entry name" value="DNA_methylase_N4/N6"/>
</dbReference>
<comment type="similarity">
    <text evidence="1">Belongs to the N(4)/N(6)-methyltransferase family.</text>
</comment>
<evidence type="ECO:0000256" key="1">
    <source>
        <dbReference type="ARBA" id="ARBA00006594"/>
    </source>
</evidence>
<dbReference type="Proteomes" id="UP001269271">
    <property type="component" value="Unassembled WGS sequence"/>
</dbReference>
<feature type="domain" description="Type III R-M EcoP15I C-terminal" evidence="7">
    <location>
        <begin position="550"/>
        <end position="645"/>
    </location>
</feature>
<accession>A0ABU3II45</accession>
<keyword evidence="2 8" id="KW-0489">Methyltransferase</keyword>
<comment type="caution">
    <text evidence="8">The sequence shown here is derived from an EMBL/GenBank/DDBJ whole genome shotgun (WGS) entry which is preliminary data.</text>
</comment>
<dbReference type="SUPFAM" id="SSF53335">
    <property type="entry name" value="S-adenosyl-L-methionine-dependent methyltransferases"/>
    <property type="match status" value="1"/>
</dbReference>
<dbReference type="InterPro" id="IPR002295">
    <property type="entry name" value="N4/N6-MTase_EcoPI_Mod-like"/>
</dbReference>
<dbReference type="InterPro" id="IPR029063">
    <property type="entry name" value="SAM-dependent_MTases_sf"/>
</dbReference>
<evidence type="ECO:0000313" key="8">
    <source>
        <dbReference type="EMBL" id="MDT4286084.1"/>
    </source>
</evidence>
<dbReference type="PRINTS" id="PR00506">
    <property type="entry name" value="D21N6MTFRASE"/>
</dbReference>
<evidence type="ECO:0000259" key="6">
    <source>
        <dbReference type="Pfam" id="PF01555"/>
    </source>
</evidence>
<dbReference type="Pfam" id="PF18273">
    <property type="entry name" value="T3RM_EcoP15I_C"/>
    <property type="match status" value="1"/>
</dbReference>
<dbReference type="RefSeq" id="WP_159458910.1">
    <property type="nucleotide sequence ID" value="NZ_CAJCHA010000049.1"/>
</dbReference>
<keyword evidence="9" id="KW-1185">Reference proteome</keyword>
<dbReference type="PIRSF" id="PIRSF015855">
    <property type="entry name" value="TypeIII_Mtase_mKpnI"/>
    <property type="match status" value="1"/>
</dbReference>
<evidence type="ECO:0000256" key="2">
    <source>
        <dbReference type="ARBA" id="ARBA00022603"/>
    </source>
</evidence>
<keyword evidence="4" id="KW-0949">S-adenosyl-L-methionine</keyword>
<keyword evidence="3" id="KW-0808">Transferase</keyword>
<dbReference type="InterPro" id="IPR002052">
    <property type="entry name" value="DNA_methylase_N6_adenine_CS"/>
</dbReference>
<dbReference type="Gene3D" id="3.40.50.150">
    <property type="entry name" value="Vaccinia Virus protein VP39"/>
    <property type="match status" value="1"/>
</dbReference>
<evidence type="ECO:0000256" key="3">
    <source>
        <dbReference type="ARBA" id="ARBA00022679"/>
    </source>
</evidence>
<proteinExistence type="inferred from homology"/>
<evidence type="ECO:0000256" key="5">
    <source>
        <dbReference type="ARBA" id="ARBA00022747"/>
    </source>
</evidence>
<dbReference type="Pfam" id="PF01555">
    <property type="entry name" value="N6_N4_Mtase"/>
    <property type="match status" value="1"/>
</dbReference>
<gene>
    <name evidence="8" type="ORF">RO950_03510</name>
</gene>
<evidence type="ECO:0000313" key="9">
    <source>
        <dbReference type="Proteomes" id="UP001269271"/>
    </source>
</evidence>
<dbReference type="EMBL" id="JAVSOO010000006">
    <property type="protein sequence ID" value="MDT4286084.1"/>
    <property type="molecule type" value="Genomic_DNA"/>
</dbReference>
<dbReference type="GO" id="GO:0008168">
    <property type="term" value="F:methyltransferase activity"/>
    <property type="evidence" value="ECO:0007669"/>
    <property type="project" value="UniProtKB-KW"/>
</dbReference>
<evidence type="ECO:0000259" key="7">
    <source>
        <dbReference type="Pfam" id="PF18273"/>
    </source>
</evidence>